<dbReference type="SUPFAM" id="SSF48403">
    <property type="entry name" value="Ankyrin repeat"/>
    <property type="match status" value="1"/>
</dbReference>
<dbReference type="PRINTS" id="PR01415">
    <property type="entry name" value="ANKYRIN"/>
</dbReference>
<dbReference type="Proteomes" id="UP000808372">
    <property type="component" value="Chromosome 5"/>
</dbReference>
<dbReference type="GeneID" id="120047324"/>
<accession>A0A8U0UED8</accession>
<dbReference type="PROSITE" id="PS50297">
    <property type="entry name" value="ANK_REP_REGION"/>
    <property type="match status" value="2"/>
</dbReference>
<evidence type="ECO:0000256" key="1">
    <source>
        <dbReference type="ARBA" id="ARBA00022737"/>
    </source>
</evidence>
<dbReference type="SMART" id="SM00248">
    <property type="entry name" value="ANK"/>
    <property type="match status" value="3"/>
</dbReference>
<sequence length="208" mass="22924">MARLPSARGEETKKNRKWHFLPKIGKIPKIRMKVGGSVFGDDLYAECEVPEVPSTSPPKEDLTTTLAPAPQESQSRKRPLIDNEKRTPLHAAAYLGDTEILELLILSGARVNAKDNKCLNTLHRAVASCSEEAVQVLLKHSADVNARDKNWQTPLHIAAANKAVCCAKALNVSDQAGHTALHHAVFRGHLEEVRHMKDIQVDVTPNLQ</sequence>
<proteinExistence type="predicted"/>
<dbReference type="InterPro" id="IPR036770">
    <property type="entry name" value="Ankyrin_rpt-contain_sf"/>
</dbReference>
<evidence type="ECO:0000256" key="2">
    <source>
        <dbReference type="ARBA" id="ARBA00023043"/>
    </source>
</evidence>
<protein>
    <submittedName>
        <fullName evidence="6">Serine/threonine-protein phosphatase 6 regulatory ankyrin repeat subunit A-like</fullName>
    </submittedName>
</protein>
<feature type="repeat" description="ANK" evidence="3">
    <location>
        <begin position="117"/>
        <end position="149"/>
    </location>
</feature>
<evidence type="ECO:0000256" key="3">
    <source>
        <dbReference type="PROSITE-ProRule" id="PRU00023"/>
    </source>
</evidence>
<dbReference type="PANTHER" id="PTHR24171">
    <property type="entry name" value="ANKYRIN REPEAT DOMAIN-CONTAINING PROTEIN 39-RELATED"/>
    <property type="match status" value="1"/>
</dbReference>
<dbReference type="Gene3D" id="1.25.40.20">
    <property type="entry name" value="Ankyrin repeat-containing domain"/>
    <property type="match status" value="1"/>
</dbReference>
<organism evidence="5 6">
    <name type="scientific">Salvelinus namaycush</name>
    <name type="common">Lake trout</name>
    <name type="synonym">Salmo namaycush</name>
    <dbReference type="NCBI Taxonomy" id="8040"/>
    <lineage>
        <taxon>Eukaryota</taxon>
        <taxon>Metazoa</taxon>
        <taxon>Chordata</taxon>
        <taxon>Craniata</taxon>
        <taxon>Vertebrata</taxon>
        <taxon>Euteleostomi</taxon>
        <taxon>Actinopterygii</taxon>
        <taxon>Neopterygii</taxon>
        <taxon>Teleostei</taxon>
        <taxon>Protacanthopterygii</taxon>
        <taxon>Salmoniformes</taxon>
        <taxon>Salmonidae</taxon>
        <taxon>Salmoninae</taxon>
        <taxon>Salvelinus</taxon>
    </lineage>
</organism>
<dbReference type="InterPro" id="IPR002110">
    <property type="entry name" value="Ankyrin_rpt"/>
</dbReference>
<reference evidence="6" key="1">
    <citation type="submission" date="2025-08" db="UniProtKB">
        <authorList>
            <consortium name="RefSeq"/>
        </authorList>
    </citation>
    <scope>IDENTIFICATION</scope>
    <source>
        <tissue evidence="6">White muscle</tissue>
    </source>
</reference>
<keyword evidence="1" id="KW-0677">Repeat</keyword>
<dbReference type="PROSITE" id="PS50088">
    <property type="entry name" value="ANK_REPEAT"/>
    <property type="match status" value="2"/>
</dbReference>
<dbReference type="KEGG" id="snh:120047324"/>
<dbReference type="AlphaFoldDB" id="A0A8U0UED8"/>
<keyword evidence="5" id="KW-1185">Reference proteome</keyword>
<feature type="region of interest" description="Disordered" evidence="4">
    <location>
        <begin position="49"/>
        <end position="78"/>
    </location>
</feature>
<evidence type="ECO:0000313" key="5">
    <source>
        <dbReference type="Proteomes" id="UP000808372"/>
    </source>
</evidence>
<dbReference type="PANTHER" id="PTHR24171:SF9">
    <property type="entry name" value="ANKYRIN REPEAT DOMAIN-CONTAINING PROTEIN 39"/>
    <property type="match status" value="1"/>
</dbReference>
<dbReference type="RefSeq" id="XP_038848776.1">
    <property type="nucleotide sequence ID" value="XM_038992848.1"/>
</dbReference>
<name>A0A8U0UED8_SALNM</name>
<evidence type="ECO:0000256" key="4">
    <source>
        <dbReference type="SAM" id="MobiDB-lite"/>
    </source>
</evidence>
<dbReference type="Pfam" id="PF12796">
    <property type="entry name" value="Ank_2"/>
    <property type="match status" value="1"/>
</dbReference>
<feature type="repeat" description="ANK" evidence="3">
    <location>
        <begin position="84"/>
        <end position="116"/>
    </location>
</feature>
<keyword evidence="2 3" id="KW-0040">ANK repeat</keyword>
<evidence type="ECO:0000313" key="6">
    <source>
        <dbReference type="RefSeq" id="XP_038848776.1"/>
    </source>
</evidence>
<gene>
    <name evidence="6" type="primary">LOC120047324</name>
</gene>